<protein>
    <submittedName>
        <fullName evidence="2">Uncharacterized protein</fullName>
    </submittedName>
</protein>
<feature type="transmembrane region" description="Helical" evidence="1">
    <location>
        <begin position="163"/>
        <end position="185"/>
    </location>
</feature>
<keyword evidence="1" id="KW-0812">Transmembrane</keyword>
<accession>A0A926ZI96</accession>
<reference evidence="2" key="1">
    <citation type="journal article" date="2015" name="ISME J.">
        <title>Draft Genome Sequence of Streptomyces incarnatus NRRL8089, which Produces the Nucleoside Antibiotic Sinefungin.</title>
        <authorList>
            <person name="Oshima K."/>
            <person name="Hattori M."/>
            <person name="Shimizu H."/>
            <person name="Fukuda K."/>
            <person name="Nemoto M."/>
            <person name="Inagaki K."/>
            <person name="Tamura T."/>
        </authorList>
    </citation>
    <scope>NUCLEOTIDE SEQUENCE</scope>
    <source>
        <strain evidence="2">FACHB-1375</strain>
    </source>
</reference>
<reference evidence="2" key="2">
    <citation type="submission" date="2020-08" db="EMBL/GenBank/DDBJ databases">
        <authorList>
            <person name="Chen M."/>
            <person name="Teng W."/>
            <person name="Zhao L."/>
            <person name="Hu C."/>
            <person name="Zhou Y."/>
            <person name="Han B."/>
            <person name="Song L."/>
            <person name="Shu W."/>
        </authorList>
    </citation>
    <scope>NUCLEOTIDE SEQUENCE</scope>
    <source>
        <strain evidence="2">FACHB-1375</strain>
    </source>
</reference>
<keyword evidence="1" id="KW-1133">Transmembrane helix</keyword>
<evidence type="ECO:0000313" key="3">
    <source>
        <dbReference type="Proteomes" id="UP000641646"/>
    </source>
</evidence>
<keyword evidence="3" id="KW-1185">Reference proteome</keyword>
<organism evidence="2 3">
    <name type="scientific">Aerosakkonema funiforme FACHB-1375</name>
    <dbReference type="NCBI Taxonomy" id="2949571"/>
    <lineage>
        <taxon>Bacteria</taxon>
        <taxon>Bacillati</taxon>
        <taxon>Cyanobacteriota</taxon>
        <taxon>Cyanophyceae</taxon>
        <taxon>Oscillatoriophycideae</taxon>
        <taxon>Aerosakkonematales</taxon>
        <taxon>Aerosakkonemataceae</taxon>
        <taxon>Aerosakkonema</taxon>
    </lineage>
</organism>
<evidence type="ECO:0000256" key="1">
    <source>
        <dbReference type="SAM" id="Phobius"/>
    </source>
</evidence>
<comment type="caution">
    <text evidence="2">The sequence shown here is derived from an EMBL/GenBank/DDBJ whole genome shotgun (WGS) entry which is preliminary data.</text>
</comment>
<dbReference type="Proteomes" id="UP000641646">
    <property type="component" value="Unassembled WGS sequence"/>
</dbReference>
<gene>
    <name evidence="2" type="ORF">H6G03_24500</name>
</gene>
<dbReference type="EMBL" id="JACJPW010000075">
    <property type="protein sequence ID" value="MBD2184193.1"/>
    <property type="molecule type" value="Genomic_DNA"/>
</dbReference>
<feature type="transmembrane region" description="Helical" evidence="1">
    <location>
        <begin position="39"/>
        <end position="59"/>
    </location>
</feature>
<feature type="transmembrane region" description="Helical" evidence="1">
    <location>
        <begin position="71"/>
        <end position="88"/>
    </location>
</feature>
<dbReference type="RefSeq" id="WP_190470097.1">
    <property type="nucleotide sequence ID" value="NZ_JACJPW010000075.1"/>
</dbReference>
<sequence length="304" mass="32808">MKPYQPSNKVASGAFKWLLLSSVIGGLAIGGITFAVSRLVYLVLVFPALMGLAGGMVSANAVRGGKVRNPLIASAFAALTGLIVYGTVQAGEYLSFKQEASREISKEFGQVDRAIADKMIDAYLNQETGATGFWGFMKYSAKQGVKIGKFGTEGAQLDETFTWVYWLIELAIIDGIAIALAYFAAQQPFCESCNGWYGEKERVGNVEGLSSENFLDLVKKENFIQAGQLINPAKDIPVPSLEVHLQNCPTCKISGSMLTVSQASLNSKGNLEFKESLQGMISPSQKSYLLKNAKSETQAEPENS</sequence>
<name>A0A926ZI96_9CYAN</name>
<feature type="transmembrane region" description="Helical" evidence="1">
    <location>
        <begin position="12"/>
        <end position="33"/>
    </location>
</feature>
<dbReference type="AlphaFoldDB" id="A0A926ZI96"/>
<proteinExistence type="predicted"/>
<keyword evidence="1" id="KW-0472">Membrane</keyword>
<evidence type="ECO:0000313" key="2">
    <source>
        <dbReference type="EMBL" id="MBD2184193.1"/>
    </source>
</evidence>